<dbReference type="Gene3D" id="1.10.510.10">
    <property type="entry name" value="Transferase(Phosphotransferase) domain 1"/>
    <property type="match status" value="1"/>
</dbReference>
<evidence type="ECO:0000313" key="2">
    <source>
        <dbReference type="EMBL" id="CAE2234778.1"/>
    </source>
</evidence>
<proteinExistence type="predicted"/>
<dbReference type="SUPFAM" id="SSF56112">
    <property type="entry name" value="Protein kinase-like (PK-like)"/>
    <property type="match status" value="1"/>
</dbReference>
<dbReference type="InterPro" id="IPR000719">
    <property type="entry name" value="Prot_kinase_dom"/>
</dbReference>
<dbReference type="GO" id="GO:0004672">
    <property type="term" value="F:protein kinase activity"/>
    <property type="evidence" value="ECO:0007669"/>
    <property type="project" value="InterPro"/>
</dbReference>
<gene>
    <name evidence="2" type="ORF">VSP0166_LOCUS14929</name>
</gene>
<reference evidence="2" key="1">
    <citation type="submission" date="2021-01" db="EMBL/GenBank/DDBJ databases">
        <authorList>
            <person name="Corre E."/>
            <person name="Pelletier E."/>
            <person name="Niang G."/>
            <person name="Scheremetjew M."/>
            <person name="Finn R."/>
            <person name="Kale V."/>
            <person name="Holt S."/>
            <person name="Cochrane G."/>
            <person name="Meng A."/>
            <person name="Brown T."/>
            <person name="Cohen L."/>
        </authorList>
    </citation>
    <scope>NUCLEOTIDE SEQUENCE</scope>
    <source>
        <strain evidence="2">DIVA3 518/3/11/1/6</strain>
    </source>
</reference>
<dbReference type="Pfam" id="PF00069">
    <property type="entry name" value="Pkinase"/>
    <property type="match status" value="1"/>
</dbReference>
<evidence type="ECO:0000259" key="1">
    <source>
        <dbReference type="PROSITE" id="PS50011"/>
    </source>
</evidence>
<accession>A0A7S4ING2</accession>
<name>A0A7S4ING2_9EUKA</name>
<protein>
    <recommendedName>
        <fullName evidence="1">Protein kinase domain-containing protein</fullName>
    </recommendedName>
</protein>
<dbReference type="PROSITE" id="PS50011">
    <property type="entry name" value="PROTEIN_KINASE_DOM"/>
    <property type="match status" value="1"/>
</dbReference>
<dbReference type="InterPro" id="IPR008271">
    <property type="entry name" value="Ser/Thr_kinase_AS"/>
</dbReference>
<dbReference type="PANTHER" id="PTHR24345">
    <property type="entry name" value="SERINE/THREONINE-PROTEIN KINASE PLK"/>
    <property type="match status" value="1"/>
</dbReference>
<dbReference type="GO" id="GO:0005524">
    <property type="term" value="F:ATP binding"/>
    <property type="evidence" value="ECO:0007669"/>
    <property type="project" value="InterPro"/>
</dbReference>
<dbReference type="PROSITE" id="PS00108">
    <property type="entry name" value="PROTEIN_KINASE_ST"/>
    <property type="match status" value="1"/>
</dbReference>
<dbReference type="AlphaFoldDB" id="A0A7S4ING2"/>
<dbReference type="EMBL" id="HBKP01021257">
    <property type="protein sequence ID" value="CAE2234778.1"/>
    <property type="molecule type" value="Transcribed_RNA"/>
</dbReference>
<dbReference type="SMART" id="SM00220">
    <property type="entry name" value="S_TKc"/>
    <property type="match status" value="1"/>
</dbReference>
<dbReference type="GO" id="GO:0005634">
    <property type="term" value="C:nucleus"/>
    <property type="evidence" value="ECO:0007669"/>
    <property type="project" value="TreeGrafter"/>
</dbReference>
<dbReference type="InterPro" id="IPR011009">
    <property type="entry name" value="Kinase-like_dom_sf"/>
</dbReference>
<sequence>MLSFGDFKYHSSLINNAASDGPVSGETSRGEEIVVKLFSNEQNSQHSFETEAEVLLKLKGKKNICPCVGIKVAPSVSAIALQKYDTDLFYYAVEQKELSEKEAIKVFKEICKGVAQMHKSAIAHLDLKPENILVNTPTTSIAICDFGLSYVAPQKKISKKERKSIQVRNLGVRGSGHYVAPEVLNKENLYNPFAADIYSLGCVLLVLMTQRFPLISETGRFVLPPGVCVSASCEQLLHQRLTPHPQERPTIEELLAHPFLSHSPLSKLVKNLTRL</sequence>
<organism evidence="2">
    <name type="scientific">Vannella robusta</name>
    <dbReference type="NCBI Taxonomy" id="1487602"/>
    <lineage>
        <taxon>Eukaryota</taxon>
        <taxon>Amoebozoa</taxon>
        <taxon>Discosea</taxon>
        <taxon>Flabellinia</taxon>
        <taxon>Vannellidae</taxon>
        <taxon>Vannella</taxon>
    </lineage>
</organism>
<feature type="domain" description="Protein kinase" evidence="1">
    <location>
        <begin position="1"/>
        <end position="260"/>
    </location>
</feature>